<reference evidence="6 7" key="1">
    <citation type="submission" date="2018-10" db="EMBL/GenBank/DDBJ databases">
        <title>Genome sequencing of Mucilaginibacter sp. HYN0043.</title>
        <authorList>
            <person name="Kim M."/>
            <person name="Yi H."/>
        </authorList>
    </citation>
    <scope>NUCLEOTIDE SEQUENCE [LARGE SCALE GENOMIC DNA]</scope>
    <source>
        <strain evidence="6 7">HYN0043</strain>
    </source>
</reference>
<dbReference type="Pfam" id="PF03466">
    <property type="entry name" value="LysR_substrate"/>
    <property type="match status" value="1"/>
</dbReference>
<dbReference type="Gene3D" id="3.40.190.290">
    <property type="match status" value="1"/>
</dbReference>
<dbReference type="PRINTS" id="PR00039">
    <property type="entry name" value="HTHLYSR"/>
</dbReference>
<evidence type="ECO:0000313" key="7">
    <source>
        <dbReference type="Proteomes" id="UP000270046"/>
    </source>
</evidence>
<dbReference type="Gene3D" id="1.10.10.10">
    <property type="entry name" value="Winged helix-like DNA-binding domain superfamily/Winged helix DNA-binding domain"/>
    <property type="match status" value="1"/>
</dbReference>
<dbReference type="InterPro" id="IPR036388">
    <property type="entry name" value="WH-like_DNA-bd_sf"/>
</dbReference>
<evidence type="ECO:0000259" key="5">
    <source>
        <dbReference type="PROSITE" id="PS50931"/>
    </source>
</evidence>
<evidence type="ECO:0000256" key="1">
    <source>
        <dbReference type="ARBA" id="ARBA00009437"/>
    </source>
</evidence>
<keyword evidence="2" id="KW-0805">Transcription regulation</keyword>
<dbReference type="OrthoDB" id="646694at2"/>
<accession>A0A494VU16</accession>
<dbReference type="InterPro" id="IPR005119">
    <property type="entry name" value="LysR_subst-bd"/>
</dbReference>
<dbReference type="GO" id="GO:0000976">
    <property type="term" value="F:transcription cis-regulatory region binding"/>
    <property type="evidence" value="ECO:0007669"/>
    <property type="project" value="TreeGrafter"/>
</dbReference>
<evidence type="ECO:0000256" key="2">
    <source>
        <dbReference type="ARBA" id="ARBA00023015"/>
    </source>
</evidence>
<dbReference type="PANTHER" id="PTHR30126">
    <property type="entry name" value="HTH-TYPE TRANSCRIPTIONAL REGULATOR"/>
    <property type="match status" value="1"/>
</dbReference>
<evidence type="ECO:0000313" key="6">
    <source>
        <dbReference type="EMBL" id="AYL99086.1"/>
    </source>
</evidence>
<dbReference type="SUPFAM" id="SSF53850">
    <property type="entry name" value="Periplasmic binding protein-like II"/>
    <property type="match status" value="1"/>
</dbReference>
<comment type="similarity">
    <text evidence="1">Belongs to the LysR transcriptional regulatory family.</text>
</comment>
<name>A0A494VU16_9SPHI</name>
<feature type="domain" description="HTH lysR-type" evidence="5">
    <location>
        <begin position="3"/>
        <end position="60"/>
    </location>
</feature>
<protein>
    <submittedName>
        <fullName evidence="6">LysR family transcriptional regulator</fullName>
    </submittedName>
</protein>
<dbReference type="GO" id="GO:0003700">
    <property type="term" value="F:DNA-binding transcription factor activity"/>
    <property type="evidence" value="ECO:0007669"/>
    <property type="project" value="InterPro"/>
</dbReference>
<dbReference type="Pfam" id="PF00126">
    <property type="entry name" value="HTH_1"/>
    <property type="match status" value="1"/>
</dbReference>
<gene>
    <name evidence="6" type="ORF">HYN43_029125</name>
</gene>
<dbReference type="EMBL" id="CP032869">
    <property type="protein sequence ID" value="AYL99086.1"/>
    <property type="molecule type" value="Genomic_DNA"/>
</dbReference>
<dbReference type="Proteomes" id="UP000270046">
    <property type="component" value="Chromosome"/>
</dbReference>
<dbReference type="SUPFAM" id="SSF46785">
    <property type="entry name" value="Winged helix' DNA-binding domain"/>
    <property type="match status" value="1"/>
</dbReference>
<keyword evidence="3" id="KW-0238">DNA-binding</keyword>
<keyword evidence="4" id="KW-0804">Transcription</keyword>
<proteinExistence type="inferred from homology"/>
<evidence type="ECO:0000256" key="3">
    <source>
        <dbReference type="ARBA" id="ARBA00023125"/>
    </source>
</evidence>
<dbReference type="KEGG" id="muh:HYN43_029125"/>
<dbReference type="PANTHER" id="PTHR30126:SF40">
    <property type="entry name" value="HTH-TYPE TRANSCRIPTIONAL REGULATOR GLTR"/>
    <property type="match status" value="1"/>
</dbReference>
<sequence>MMLNLEWLRTFKVIYEARSLSAAAQLLFISQPGVSLHLNSLETYIGQRLFERDTRKMLPTDKATMLYHTIIEPMNRLEETEHAFHRKAKVNKPTISVGIYFETFQYALEAHISQLPFNLITHFGEYPQLLQELHNGNVDLILTPHNGNQHNLEFTQATSERLVLVCGSKTQTAELKKFIEDGDKRTTSKWLSRQTWYTTTDKDYLRKFWAHNFGGVPTFQPNYVLPYFSSVLRSLRNGEGFAVIPEFLCENDLENQAIRLVWEHESSLEHPMYFGKRKNTFYTNELKQLENMLTRSLIKNEVEAA</sequence>
<dbReference type="PROSITE" id="PS50931">
    <property type="entry name" value="HTH_LYSR"/>
    <property type="match status" value="1"/>
</dbReference>
<dbReference type="InterPro" id="IPR000847">
    <property type="entry name" value="LysR_HTH_N"/>
</dbReference>
<organism evidence="6 7">
    <name type="scientific">Mucilaginibacter celer</name>
    <dbReference type="NCBI Taxonomy" id="2305508"/>
    <lineage>
        <taxon>Bacteria</taxon>
        <taxon>Pseudomonadati</taxon>
        <taxon>Bacteroidota</taxon>
        <taxon>Sphingobacteriia</taxon>
        <taxon>Sphingobacteriales</taxon>
        <taxon>Sphingobacteriaceae</taxon>
        <taxon>Mucilaginibacter</taxon>
    </lineage>
</organism>
<dbReference type="InterPro" id="IPR036390">
    <property type="entry name" value="WH_DNA-bd_sf"/>
</dbReference>
<keyword evidence="7" id="KW-1185">Reference proteome</keyword>
<evidence type="ECO:0000256" key="4">
    <source>
        <dbReference type="ARBA" id="ARBA00023163"/>
    </source>
</evidence>
<dbReference type="AlphaFoldDB" id="A0A494VU16"/>